<keyword evidence="4 5" id="KW-0472">Membrane</keyword>
<dbReference type="PANTHER" id="PTHR39344">
    <property type="entry name" value="UPF0182 PROTEIN SLL1060"/>
    <property type="match status" value="1"/>
</dbReference>
<gene>
    <name evidence="7" type="ORF">JF888_09235</name>
</gene>
<evidence type="ECO:0000256" key="2">
    <source>
        <dbReference type="ARBA" id="ARBA00022692"/>
    </source>
</evidence>
<evidence type="ECO:0000313" key="7">
    <source>
        <dbReference type="EMBL" id="MBJ7603353.1"/>
    </source>
</evidence>
<feature type="transmembrane region" description="Helical" evidence="5">
    <location>
        <begin position="125"/>
        <end position="143"/>
    </location>
</feature>
<feature type="compositionally biased region" description="Pro residues" evidence="6">
    <location>
        <begin position="854"/>
        <end position="868"/>
    </location>
</feature>
<evidence type="ECO:0000256" key="5">
    <source>
        <dbReference type="HAMAP-Rule" id="MF_01600"/>
    </source>
</evidence>
<feature type="transmembrane region" description="Helical" evidence="5">
    <location>
        <begin position="289"/>
        <end position="313"/>
    </location>
</feature>
<comment type="similarity">
    <text evidence="5">Belongs to the UPF0182 family.</text>
</comment>
<proteinExistence type="inferred from homology"/>
<evidence type="ECO:0000256" key="3">
    <source>
        <dbReference type="ARBA" id="ARBA00022989"/>
    </source>
</evidence>
<feature type="region of interest" description="Disordered" evidence="6">
    <location>
        <begin position="851"/>
        <end position="875"/>
    </location>
</feature>
<dbReference type="HAMAP" id="MF_01600">
    <property type="entry name" value="UPF0182"/>
    <property type="match status" value="1"/>
</dbReference>
<evidence type="ECO:0000256" key="1">
    <source>
        <dbReference type="ARBA" id="ARBA00022475"/>
    </source>
</evidence>
<keyword evidence="1 5" id="KW-1003">Cell membrane</keyword>
<dbReference type="PANTHER" id="PTHR39344:SF1">
    <property type="entry name" value="UPF0182 PROTEIN SLL1060"/>
    <property type="match status" value="1"/>
</dbReference>
<comment type="subcellular location">
    <subcellularLocation>
        <location evidence="5">Cell membrane</location>
        <topology evidence="5">Multi-pass membrane protein</topology>
    </subcellularLocation>
</comment>
<evidence type="ECO:0000256" key="6">
    <source>
        <dbReference type="SAM" id="MobiDB-lite"/>
    </source>
</evidence>
<dbReference type="Proteomes" id="UP000620075">
    <property type="component" value="Unassembled WGS sequence"/>
</dbReference>
<comment type="caution">
    <text evidence="7">The sequence shown here is derived from an EMBL/GenBank/DDBJ whole genome shotgun (WGS) entry which is preliminary data.</text>
</comment>
<evidence type="ECO:0000256" key="4">
    <source>
        <dbReference type="ARBA" id="ARBA00023136"/>
    </source>
</evidence>
<sequence>MSRRYGQGPFDPFERSPFEGFQQVKLPRPPRRFWIGLGFFAAALAVFIFTQPLIGFITENQWFDALGLGTVYRTRVATQFWLFLIAFLLAFLVAGLNGFLALSMNASGGLRAVGIRRRIVRTPRGYMALGVSLFLALILGLTASSSWQAWLLFINARPSGVSEPLFGLDVSFYLLTMPFLRALQSWLFGLVFFTGLLAAGLHAWNGLTIDFRFSRRSIGHLSALLGLLALIIAFGTVLDRYNLVSAHNGVVYGAGYTDVNIRSALAVFQALLALVLAVLLFVNLAVRRVVVPAGSVAVWLIAAILIGVVPSVVQRVQVQPAEPSQEAPYIQREIDYTRKSYGIDHVQVRPYGGNASITAQDLANDSATIDNLRLWDDTQIHETYQQLQSIRTYYSFPQIDLDRYLVDGRTRQLQISARELEPDRLPSQAQRWVNQRLEYTHGYSVAASPVSAVAGEGLPDYVARDIPTQGPLTVSRPQIYFGQTGAYVLAPSKAQEFDYPQGDRNVRSNYSGQHGVPLSGANRALWSLRTGDFNLLVSDQISDKSQMLFRRNVQERVRAIAPFLDLYDNPYVVVSKAGRIFWIQDAYVSADGYPYAQPVPLTVDQAGGHNYVRNSVKAVVDAYEGTVDFYIADSHDPIIAAYSRAFPNLMKPLSAMPTDLQAHLRVPPKQFEIQAVMYATYHIADSNVLYNREDVWDLALARPYYVQMRLPGESQVEYLQIIPFSPRNKQNLTGWLAVRNDPGHYGELIAYVLPKDKVVLGPQQIANRIQQTPAFSSDKTLLNQQGSGLIEGNLLVVPIGDSFLYFEPIYLRATGSGSSLPELKRVILTDATGQTPVVYQPTLQNALAQLIGEQPPPTPGTPGQPAGPAPAGDTQKQIADLVTQANALYSDAQAALKRGDLATYAKDVDQIGQILKQIDALQHGTQPAPSPGTSASPGGPSPRPSASPSRSP</sequence>
<dbReference type="GO" id="GO:0005886">
    <property type="term" value="C:plasma membrane"/>
    <property type="evidence" value="ECO:0007669"/>
    <property type="project" value="UniProtKB-SubCell"/>
</dbReference>
<keyword evidence="3 5" id="KW-1133">Transmembrane helix</keyword>
<feature type="transmembrane region" description="Helical" evidence="5">
    <location>
        <begin position="221"/>
        <end position="241"/>
    </location>
</feature>
<feature type="region of interest" description="Disordered" evidence="6">
    <location>
        <begin position="918"/>
        <end position="952"/>
    </location>
</feature>
<organism evidence="7 8">
    <name type="scientific">Candidatus Dormiibacter inghamiae</name>
    <dbReference type="NCBI Taxonomy" id="3127013"/>
    <lineage>
        <taxon>Bacteria</taxon>
        <taxon>Bacillati</taxon>
        <taxon>Candidatus Dormiibacterota</taxon>
        <taxon>Candidatus Dormibacteria</taxon>
        <taxon>Candidatus Dormibacterales</taxon>
        <taxon>Candidatus Dormibacteraceae</taxon>
        <taxon>Candidatus Dormiibacter</taxon>
    </lineage>
</organism>
<dbReference type="RefSeq" id="WP_338179221.1">
    <property type="nucleotide sequence ID" value="NZ_JAEKNQ010000035.1"/>
</dbReference>
<feature type="transmembrane region" description="Helical" evidence="5">
    <location>
        <begin position="78"/>
        <end position="104"/>
    </location>
</feature>
<protein>
    <recommendedName>
        <fullName evidence="5">UPF0182 protein JF888_09235</fullName>
    </recommendedName>
</protein>
<dbReference type="AlphaFoldDB" id="A0A934KIK5"/>
<evidence type="ECO:0000313" key="8">
    <source>
        <dbReference type="Proteomes" id="UP000620075"/>
    </source>
</evidence>
<dbReference type="InterPro" id="IPR005372">
    <property type="entry name" value="UPF0182"/>
</dbReference>
<feature type="transmembrane region" description="Helical" evidence="5">
    <location>
        <begin position="33"/>
        <end position="58"/>
    </location>
</feature>
<feature type="transmembrane region" description="Helical" evidence="5">
    <location>
        <begin position="186"/>
        <end position="209"/>
    </location>
</feature>
<dbReference type="EMBL" id="JAEKNQ010000035">
    <property type="protein sequence ID" value="MBJ7603353.1"/>
    <property type="molecule type" value="Genomic_DNA"/>
</dbReference>
<dbReference type="GO" id="GO:0005576">
    <property type="term" value="C:extracellular region"/>
    <property type="evidence" value="ECO:0007669"/>
    <property type="project" value="TreeGrafter"/>
</dbReference>
<accession>A0A934KIK5</accession>
<reference evidence="7 8" key="1">
    <citation type="submission" date="2020-10" db="EMBL/GenBank/DDBJ databases">
        <title>Ca. Dormibacterota MAGs.</title>
        <authorList>
            <person name="Montgomery K."/>
        </authorList>
    </citation>
    <scope>NUCLEOTIDE SEQUENCE [LARGE SCALE GENOMIC DNA]</scope>
    <source>
        <strain evidence="7">SC8811_S16_3</strain>
    </source>
</reference>
<feature type="compositionally biased region" description="Pro residues" evidence="6">
    <location>
        <begin position="939"/>
        <end position="952"/>
    </location>
</feature>
<feature type="transmembrane region" description="Helical" evidence="5">
    <location>
        <begin position="261"/>
        <end position="282"/>
    </location>
</feature>
<keyword evidence="2 5" id="KW-0812">Transmembrane</keyword>
<dbReference type="Pfam" id="PF03699">
    <property type="entry name" value="UPF0182"/>
    <property type="match status" value="1"/>
</dbReference>
<name>A0A934KIK5_9BACT</name>